<reference evidence="2 3" key="1">
    <citation type="journal article" date="2015" name="Genome Announc.">
        <title>Complete genome sequence of Vibrio alginolyticus ATCC 17749.</title>
        <authorList>
            <person name="Liu X.F."/>
            <person name="Cao Y."/>
            <person name="Zhang H.L."/>
            <person name="Chen Y.J."/>
            <person name="Hu C.J."/>
        </authorList>
    </citation>
    <scope>NUCLEOTIDE SEQUENCE [LARGE SCALE GENOMIC DNA]</scope>
    <source>
        <strain evidence="3">ATCC 17749 / DSM 2171 / NBRC 15630 / NCIMB 1903 / NCTC 12160 / XII-53</strain>
    </source>
</reference>
<dbReference type="RefSeq" id="WP_017634982.1">
    <property type="nucleotide sequence ID" value="NC_022349.1"/>
</dbReference>
<organism evidence="2 3">
    <name type="scientific">Vibrio alginolyticus (strain ATCC 17749 / DSM 2171 / NBRC 15630 / NCIMB 1903 / NCTC 12160 / XII-53)</name>
    <dbReference type="NCBI Taxonomy" id="1219076"/>
    <lineage>
        <taxon>Bacteria</taxon>
        <taxon>Pseudomonadati</taxon>
        <taxon>Pseudomonadota</taxon>
        <taxon>Gammaproteobacteria</taxon>
        <taxon>Vibrionales</taxon>
        <taxon>Vibrionaceae</taxon>
        <taxon>Vibrio</taxon>
    </lineage>
</organism>
<protein>
    <submittedName>
        <fullName evidence="2">Butyryltransferase</fullName>
    </submittedName>
</protein>
<name>A0A2I3CE45_VIBAX</name>
<dbReference type="GO" id="GO:0016747">
    <property type="term" value="F:acyltransferase activity, transferring groups other than amino-acyl groups"/>
    <property type="evidence" value="ECO:0007669"/>
    <property type="project" value="InterPro"/>
</dbReference>
<dbReference type="InterPro" id="IPR000182">
    <property type="entry name" value="GNAT_dom"/>
</dbReference>
<dbReference type="SUPFAM" id="SSF55729">
    <property type="entry name" value="Acyl-CoA N-acyltransferases (Nat)"/>
    <property type="match status" value="1"/>
</dbReference>
<evidence type="ECO:0000259" key="1">
    <source>
        <dbReference type="PROSITE" id="PS51186"/>
    </source>
</evidence>
<dbReference type="Proteomes" id="UP000016714">
    <property type="component" value="Chromosome 1"/>
</dbReference>
<accession>A0A2I3CE45</accession>
<dbReference type="KEGG" id="vag:N646_2388"/>
<dbReference type="PANTHER" id="PTHR43415">
    <property type="entry name" value="SPERMIDINE N(1)-ACETYLTRANSFERASE"/>
    <property type="match status" value="1"/>
</dbReference>
<dbReference type="Gene3D" id="3.40.630.30">
    <property type="match status" value="1"/>
</dbReference>
<evidence type="ECO:0000313" key="2">
    <source>
        <dbReference type="EMBL" id="AGV18200.1"/>
    </source>
</evidence>
<sequence>MLKSKTIQLRLVQEDDAEFITQLRGDEKYNTHLSKCDTSVEAQRLWIRAYKEDEQQKKQFYFIIERLDGTKCGTVRLYDFKGVSFCWGSWILNHEKTRYAALESALLVYQFGFDVLGFKKCHFDVRKDNHAVNKFHEKFGARLVGDTDLDYLYEIYPSDIEPMKLKCEKILGR</sequence>
<gene>
    <name evidence="2" type="ORF">N646_2388</name>
</gene>
<dbReference type="AlphaFoldDB" id="A0A2I3CE45"/>
<evidence type="ECO:0000313" key="3">
    <source>
        <dbReference type="Proteomes" id="UP000016714"/>
    </source>
</evidence>
<proteinExistence type="predicted"/>
<feature type="domain" description="N-acetyltransferase" evidence="1">
    <location>
        <begin position="7"/>
        <end position="168"/>
    </location>
</feature>
<dbReference type="EMBL" id="CP006718">
    <property type="protein sequence ID" value="AGV18200.1"/>
    <property type="molecule type" value="Genomic_DNA"/>
</dbReference>
<dbReference type="Pfam" id="PF13302">
    <property type="entry name" value="Acetyltransf_3"/>
    <property type="match status" value="1"/>
</dbReference>
<dbReference type="PANTHER" id="PTHR43415:SF3">
    <property type="entry name" value="GNAT-FAMILY ACETYLTRANSFERASE"/>
    <property type="match status" value="1"/>
</dbReference>
<dbReference type="PROSITE" id="PS51186">
    <property type="entry name" value="GNAT"/>
    <property type="match status" value="1"/>
</dbReference>
<dbReference type="HOGENOM" id="CLU_121382_0_0_6"/>
<dbReference type="InterPro" id="IPR016181">
    <property type="entry name" value="Acyl_CoA_acyltransferase"/>
</dbReference>
<keyword evidence="2" id="KW-0808">Transferase</keyword>
<dbReference type="GeneID" id="75169043"/>